<dbReference type="NCBIfam" id="TIGR01179">
    <property type="entry name" value="galE"/>
    <property type="match status" value="1"/>
</dbReference>
<dbReference type="OrthoDB" id="9801785at2"/>
<sequence>MTWLITGGAGYIGGHVVRAMREAGLRVAVLDDLSTGDAERLPADVPLVEGSTLDRAAVDRALREHAVTGVLHVAAKKQVGESVEQPFRYYRENLQGLQTVLEAAADAGVRRFLFSSSAAVYGMPDVDLVTEATPCAPMSPYGETKLAGEWLVKAAGAAYGISTVALRYFNVAGAASPELSDGGAFNLVPMAFERLTAGAAPRVFGDDYPTPDGTCIRDYIHVSDVASAHVAAAERLAADPAGETSLVLNIGRGEGVSVREVLAVVGRVTGYDLAPEVTARRPGDPARVVASADLIRKELGWTARHGVAEMVASAWEGWCLRHPEARRRG</sequence>
<dbReference type="SUPFAM" id="SSF51735">
    <property type="entry name" value="NAD(P)-binding Rossmann-fold domains"/>
    <property type="match status" value="1"/>
</dbReference>
<accession>A0A345SWM2</accession>
<evidence type="ECO:0000256" key="1">
    <source>
        <dbReference type="ARBA" id="ARBA00000083"/>
    </source>
</evidence>
<keyword evidence="7" id="KW-0520">NAD</keyword>
<evidence type="ECO:0000313" key="13">
    <source>
        <dbReference type="EMBL" id="AXI78127.1"/>
    </source>
</evidence>
<keyword evidence="8 13" id="KW-0413">Isomerase</keyword>
<comment type="catalytic activity">
    <reaction evidence="1">
        <text>UDP-alpha-D-glucose = UDP-alpha-D-galactose</text>
        <dbReference type="Rhea" id="RHEA:22168"/>
        <dbReference type="ChEBI" id="CHEBI:58885"/>
        <dbReference type="ChEBI" id="CHEBI:66914"/>
        <dbReference type="EC" id="5.1.3.2"/>
    </reaction>
</comment>
<evidence type="ECO:0000256" key="11">
    <source>
        <dbReference type="ARBA" id="ARBA00033067"/>
    </source>
</evidence>
<comment type="similarity">
    <text evidence="4">Belongs to the NAD(P)-dependent epimerase/dehydratase family.</text>
</comment>
<dbReference type="Proteomes" id="UP000249340">
    <property type="component" value="Chromosome"/>
</dbReference>
<dbReference type="PANTHER" id="PTHR43725">
    <property type="entry name" value="UDP-GLUCOSE 4-EPIMERASE"/>
    <property type="match status" value="1"/>
</dbReference>
<name>A0A345SWM2_9ACTN</name>
<evidence type="ECO:0000313" key="14">
    <source>
        <dbReference type="Proteomes" id="UP000249340"/>
    </source>
</evidence>
<dbReference type="UniPathway" id="UPA00214"/>
<protein>
    <recommendedName>
        <fullName evidence="6">UDP-glucose 4-epimerase</fullName>
        <ecNumber evidence="5">5.1.3.2</ecNumber>
    </recommendedName>
    <alternativeName>
        <fullName evidence="11">Galactowaldenase</fullName>
    </alternativeName>
    <alternativeName>
        <fullName evidence="10">UDP-galactose 4-epimerase</fullName>
    </alternativeName>
</protein>
<evidence type="ECO:0000256" key="9">
    <source>
        <dbReference type="ARBA" id="ARBA00023277"/>
    </source>
</evidence>
<evidence type="ECO:0000256" key="4">
    <source>
        <dbReference type="ARBA" id="ARBA00007637"/>
    </source>
</evidence>
<evidence type="ECO:0000256" key="7">
    <source>
        <dbReference type="ARBA" id="ARBA00023027"/>
    </source>
</evidence>
<feature type="domain" description="NAD-dependent epimerase/dehydratase" evidence="12">
    <location>
        <begin position="3"/>
        <end position="251"/>
    </location>
</feature>
<dbReference type="GO" id="GO:0003978">
    <property type="term" value="F:UDP-glucose 4-epimerase activity"/>
    <property type="evidence" value="ECO:0007669"/>
    <property type="project" value="UniProtKB-EC"/>
</dbReference>
<evidence type="ECO:0000256" key="10">
    <source>
        <dbReference type="ARBA" id="ARBA00031367"/>
    </source>
</evidence>
<gene>
    <name evidence="13" type="primary">galE</name>
    <name evidence="13" type="ORF">C7M71_012410</name>
</gene>
<keyword evidence="9" id="KW-0119">Carbohydrate metabolism</keyword>
<keyword evidence="14" id="KW-1185">Reference proteome</keyword>
<evidence type="ECO:0000256" key="2">
    <source>
        <dbReference type="ARBA" id="ARBA00001911"/>
    </source>
</evidence>
<dbReference type="EMBL" id="CP031264">
    <property type="protein sequence ID" value="AXI78127.1"/>
    <property type="molecule type" value="Genomic_DNA"/>
</dbReference>
<evidence type="ECO:0000256" key="3">
    <source>
        <dbReference type="ARBA" id="ARBA00004947"/>
    </source>
</evidence>
<dbReference type="Gene3D" id="3.90.25.10">
    <property type="entry name" value="UDP-galactose 4-epimerase, domain 1"/>
    <property type="match status" value="1"/>
</dbReference>
<dbReference type="InterPro" id="IPR005886">
    <property type="entry name" value="UDP_G4E"/>
</dbReference>
<dbReference type="InterPro" id="IPR001509">
    <property type="entry name" value="Epimerase_deHydtase"/>
</dbReference>
<evidence type="ECO:0000256" key="5">
    <source>
        <dbReference type="ARBA" id="ARBA00013189"/>
    </source>
</evidence>
<dbReference type="KEGG" id="stri:C7M71_012410"/>
<evidence type="ECO:0000256" key="6">
    <source>
        <dbReference type="ARBA" id="ARBA00018569"/>
    </source>
</evidence>
<dbReference type="PANTHER" id="PTHR43725:SF53">
    <property type="entry name" value="UDP-ARABINOSE 4-EPIMERASE 1"/>
    <property type="match status" value="1"/>
</dbReference>
<dbReference type="AlphaFoldDB" id="A0A345SWM2"/>
<reference evidence="14" key="1">
    <citation type="submission" date="2018-07" db="EMBL/GenBank/DDBJ databases">
        <title>Streptacidiphilus bronchialis DSM 106435 chromosome.</title>
        <authorList>
            <person name="Batra D."/>
            <person name="Gulvik C.A."/>
        </authorList>
    </citation>
    <scope>NUCLEOTIDE SEQUENCE [LARGE SCALE GENOMIC DNA]</scope>
    <source>
        <strain evidence="14">DSM 106435</strain>
    </source>
</reference>
<proteinExistence type="inferred from homology"/>
<comment type="cofactor">
    <cofactor evidence="2">
        <name>NAD(+)</name>
        <dbReference type="ChEBI" id="CHEBI:57540"/>
    </cofactor>
</comment>
<evidence type="ECO:0000259" key="12">
    <source>
        <dbReference type="Pfam" id="PF01370"/>
    </source>
</evidence>
<comment type="pathway">
    <text evidence="3">Carbohydrate metabolism; galactose metabolism.</text>
</comment>
<dbReference type="Gene3D" id="3.40.50.720">
    <property type="entry name" value="NAD(P)-binding Rossmann-like Domain"/>
    <property type="match status" value="1"/>
</dbReference>
<dbReference type="GO" id="GO:0033499">
    <property type="term" value="P:galactose catabolic process via UDP-galactose, Leloir pathway"/>
    <property type="evidence" value="ECO:0007669"/>
    <property type="project" value="TreeGrafter"/>
</dbReference>
<dbReference type="Pfam" id="PF01370">
    <property type="entry name" value="Epimerase"/>
    <property type="match status" value="1"/>
</dbReference>
<dbReference type="InterPro" id="IPR036291">
    <property type="entry name" value="NAD(P)-bd_dom_sf"/>
</dbReference>
<evidence type="ECO:0000256" key="8">
    <source>
        <dbReference type="ARBA" id="ARBA00023235"/>
    </source>
</evidence>
<dbReference type="RefSeq" id="WP_111493178.1">
    <property type="nucleotide sequence ID" value="NZ_CP031264.1"/>
</dbReference>
<dbReference type="EC" id="5.1.3.2" evidence="5"/>
<organism evidence="13 14">
    <name type="scientific">Peterkaempfera bronchialis</name>
    <dbReference type="NCBI Taxonomy" id="2126346"/>
    <lineage>
        <taxon>Bacteria</taxon>
        <taxon>Bacillati</taxon>
        <taxon>Actinomycetota</taxon>
        <taxon>Actinomycetes</taxon>
        <taxon>Kitasatosporales</taxon>
        <taxon>Streptomycetaceae</taxon>
        <taxon>Peterkaempfera</taxon>
    </lineage>
</organism>